<comment type="subcellular location">
    <subcellularLocation>
        <location evidence="1 9">Cell inner membrane</location>
        <topology evidence="1 9">Multi-pass membrane protein</topology>
    </subcellularLocation>
</comment>
<name>A0AAE2ZNL5_9HYPH</name>
<accession>A0AAE2ZNL5</accession>
<dbReference type="PANTHER" id="PTHR35011">
    <property type="entry name" value="2,3-DIKETO-L-GULONATE TRAP TRANSPORTER SMALL PERMEASE PROTEIN YIAM"/>
    <property type="match status" value="1"/>
</dbReference>
<dbReference type="GO" id="GO:0005886">
    <property type="term" value="C:plasma membrane"/>
    <property type="evidence" value="ECO:0007669"/>
    <property type="project" value="UniProtKB-SubCell"/>
</dbReference>
<feature type="transmembrane region" description="Helical" evidence="9">
    <location>
        <begin position="84"/>
        <end position="101"/>
    </location>
</feature>
<feature type="transmembrane region" description="Helical" evidence="9">
    <location>
        <begin position="132"/>
        <end position="154"/>
    </location>
</feature>
<keyword evidence="7 9" id="KW-0472">Membrane</keyword>
<evidence type="ECO:0000256" key="9">
    <source>
        <dbReference type="RuleBase" id="RU369079"/>
    </source>
</evidence>
<dbReference type="PANTHER" id="PTHR35011:SF10">
    <property type="entry name" value="TRAP TRANSPORTER SMALL PERMEASE PROTEIN"/>
    <property type="match status" value="1"/>
</dbReference>
<dbReference type="Proteomes" id="UP001196509">
    <property type="component" value="Unassembled WGS sequence"/>
</dbReference>
<dbReference type="RefSeq" id="WP_220228543.1">
    <property type="nucleotide sequence ID" value="NZ_JAICBX010000002.1"/>
</dbReference>
<keyword evidence="5 9" id="KW-0812">Transmembrane</keyword>
<keyword evidence="4 9" id="KW-0997">Cell inner membrane</keyword>
<evidence type="ECO:0000256" key="2">
    <source>
        <dbReference type="ARBA" id="ARBA00022448"/>
    </source>
</evidence>
<dbReference type="GO" id="GO:0015740">
    <property type="term" value="P:C4-dicarboxylate transport"/>
    <property type="evidence" value="ECO:0007669"/>
    <property type="project" value="TreeGrafter"/>
</dbReference>
<evidence type="ECO:0000256" key="4">
    <source>
        <dbReference type="ARBA" id="ARBA00022519"/>
    </source>
</evidence>
<keyword evidence="2 9" id="KW-0813">Transport</keyword>
<feature type="transmembrane region" description="Helical" evidence="9">
    <location>
        <begin position="46"/>
        <end position="64"/>
    </location>
</feature>
<dbReference type="EMBL" id="JAICBX010000002">
    <property type="protein sequence ID" value="MBW8637870.1"/>
    <property type="molecule type" value="Genomic_DNA"/>
</dbReference>
<evidence type="ECO:0000256" key="5">
    <source>
        <dbReference type="ARBA" id="ARBA00022692"/>
    </source>
</evidence>
<comment type="function">
    <text evidence="9">Part of the tripartite ATP-independent periplasmic (TRAP) transport system.</text>
</comment>
<comment type="subunit">
    <text evidence="9">The complex comprises the extracytoplasmic solute receptor protein and the two transmembrane proteins.</text>
</comment>
<dbReference type="InterPro" id="IPR055348">
    <property type="entry name" value="DctQ"/>
</dbReference>
<evidence type="ECO:0000256" key="1">
    <source>
        <dbReference type="ARBA" id="ARBA00004429"/>
    </source>
</evidence>
<feature type="domain" description="Tripartite ATP-independent periplasmic transporters DctQ component" evidence="10">
    <location>
        <begin position="20"/>
        <end position="153"/>
    </location>
</feature>
<reference evidence="11" key="1">
    <citation type="submission" date="2021-08" db="EMBL/GenBank/DDBJ databases">
        <title>Hoeflea bacterium WL0058 sp. nov., isolated from the sediment.</title>
        <authorList>
            <person name="Wang L."/>
            <person name="Zhang D."/>
        </authorList>
    </citation>
    <scope>NUCLEOTIDE SEQUENCE</scope>
    <source>
        <strain evidence="11">WL0058</strain>
    </source>
</reference>
<sequence length="166" mass="18353">MIRILNVTMAMIAGACLLLMMVQIVVDVTARLFLGAPIGGTMETVSVYYMVAITFLPLVLVQSYERHLAVDLFTQNMSGRTRHILDISTRAFALVFALWLLKASIDEALYSHEIKEMIETAASVMPVWPSRFTVVVGIAAMVIVLAVQIIRLVLGRSAAVLQEEEQ</sequence>
<proteinExistence type="inferred from homology"/>
<dbReference type="AlphaFoldDB" id="A0AAE2ZNL5"/>
<dbReference type="Pfam" id="PF04290">
    <property type="entry name" value="DctQ"/>
    <property type="match status" value="1"/>
</dbReference>
<keyword evidence="6 9" id="KW-1133">Transmembrane helix</keyword>
<comment type="caution">
    <text evidence="11">The sequence shown here is derived from an EMBL/GenBank/DDBJ whole genome shotgun (WGS) entry which is preliminary data.</text>
</comment>
<evidence type="ECO:0000256" key="6">
    <source>
        <dbReference type="ARBA" id="ARBA00022989"/>
    </source>
</evidence>
<protein>
    <recommendedName>
        <fullName evidence="9">TRAP transporter small permease protein</fullName>
    </recommendedName>
</protein>
<evidence type="ECO:0000256" key="7">
    <source>
        <dbReference type="ARBA" id="ARBA00023136"/>
    </source>
</evidence>
<evidence type="ECO:0000313" key="11">
    <source>
        <dbReference type="EMBL" id="MBW8637870.1"/>
    </source>
</evidence>
<dbReference type="GO" id="GO:0022857">
    <property type="term" value="F:transmembrane transporter activity"/>
    <property type="evidence" value="ECO:0007669"/>
    <property type="project" value="UniProtKB-UniRule"/>
</dbReference>
<keyword evidence="12" id="KW-1185">Reference proteome</keyword>
<evidence type="ECO:0000313" key="12">
    <source>
        <dbReference type="Proteomes" id="UP001196509"/>
    </source>
</evidence>
<comment type="similarity">
    <text evidence="8 9">Belongs to the TRAP transporter small permease family.</text>
</comment>
<feature type="transmembrane region" description="Helical" evidence="9">
    <location>
        <begin position="7"/>
        <end position="26"/>
    </location>
</feature>
<gene>
    <name evidence="11" type="ORF">K1W69_11785</name>
</gene>
<evidence type="ECO:0000256" key="8">
    <source>
        <dbReference type="ARBA" id="ARBA00038436"/>
    </source>
</evidence>
<evidence type="ECO:0000259" key="10">
    <source>
        <dbReference type="Pfam" id="PF04290"/>
    </source>
</evidence>
<evidence type="ECO:0000256" key="3">
    <source>
        <dbReference type="ARBA" id="ARBA00022475"/>
    </source>
</evidence>
<dbReference type="PROSITE" id="PS51257">
    <property type="entry name" value="PROKAR_LIPOPROTEIN"/>
    <property type="match status" value="1"/>
</dbReference>
<organism evidence="11 12">
    <name type="scientific">Flavimaribacter sediminis</name>
    <dbReference type="NCBI Taxonomy" id="2865987"/>
    <lineage>
        <taxon>Bacteria</taxon>
        <taxon>Pseudomonadati</taxon>
        <taxon>Pseudomonadota</taxon>
        <taxon>Alphaproteobacteria</taxon>
        <taxon>Hyphomicrobiales</taxon>
        <taxon>Rhizobiaceae</taxon>
        <taxon>Flavimaribacter</taxon>
    </lineage>
</organism>
<keyword evidence="3" id="KW-1003">Cell membrane</keyword>
<dbReference type="InterPro" id="IPR007387">
    <property type="entry name" value="TRAP_DctQ"/>
</dbReference>